<evidence type="ECO:0000259" key="4">
    <source>
        <dbReference type="PROSITE" id="PS50102"/>
    </source>
</evidence>
<dbReference type="SUPFAM" id="SSF54928">
    <property type="entry name" value="RNA-binding domain, RBD"/>
    <property type="match status" value="1"/>
</dbReference>
<keyword evidence="5" id="KW-1185">Reference proteome</keyword>
<dbReference type="CDD" id="cd00590">
    <property type="entry name" value="RRM_SF"/>
    <property type="match status" value="2"/>
</dbReference>
<dbReference type="InterPro" id="IPR000504">
    <property type="entry name" value="RRM_dom"/>
</dbReference>
<dbReference type="AlphaFoldDB" id="A0AAJ7CAQ5"/>
<dbReference type="SMART" id="SM00360">
    <property type="entry name" value="RRM"/>
    <property type="match status" value="2"/>
</dbReference>
<dbReference type="Gene3D" id="3.30.70.330">
    <property type="match status" value="2"/>
</dbReference>
<accession>A0AAJ7CAQ5</accession>
<evidence type="ECO:0000256" key="2">
    <source>
        <dbReference type="PROSITE-ProRule" id="PRU00176"/>
    </source>
</evidence>
<dbReference type="InterPro" id="IPR012677">
    <property type="entry name" value="Nucleotide-bd_a/b_plait_sf"/>
</dbReference>
<dbReference type="GeneID" id="107272915"/>
<evidence type="ECO:0000313" key="5">
    <source>
        <dbReference type="Proteomes" id="UP000694920"/>
    </source>
</evidence>
<dbReference type="Proteomes" id="UP000694920">
    <property type="component" value="Unplaced"/>
</dbReference>
<reference evidence="6" key="1">
    <citation type="submission" date="2025-08" db="UniProtKB">
        <authorList>
            <consortium name="RefSeq"/>
        </authorList>
    </citation>
    <scope>IDENTIFICATION</scope>
</reference>
<keyword evidence="1 2" id="KW-0694">RNA-binding</keyword>
<name>A0AAJ7CAQ5_CEPCN</name>
<feature type="region of interest" description="Disordered" evidence="3">
    <location>
        <begin position="92"/>
        <end position="127"/>
    </location>
</feature>
<evidence type="ECO:0000256" key="3">
    <source>
        <dbReference type="SAM" id="MobiDB-lite"/>
    </source>
</evidence>
<evidence type="ECO:0000256" key="1">
    <source>
        <dbReference type="ARBA" id="ARBA00022884"/>
    </source>
</evidence>
<sequence length="254" mass="28775">MNIDSYCKEGKNGNFCILFRNTSALSVDQIHKIFSEFGNVLSVNCAGNERGMRFVSYKSKIEAINSIMSLKGHESINLTPWMNKEEKDLKSQNKYKGTTDKEQLIKESGATKDNLHGSAGNRNSMMESEKLNDDIPDLITSKEVMQNVNDYNAYSNNYASTLKKIKIVQAGEVIVANISKPFGAAYILHLFESYQPICISSIMTTTQSIRYCHVYFQTPLEAHKVEKKFDKFPLHDNNLIVLRPEKLASEIQLL</sequence>
<feature type="domain" description="RRM" evidence="4">
    <location>
        <begin position="15"/>
        <end position="96"/>
    </location>
</feature>
<evidence type="ECO:0000313" key="6">
    <source>
        <dbReference type="RefSeq" id="XP_015606073.1"/>
    </source>
</evidence>
<proteinExistence type="predicted"/>
<dbReference type="InterPro" id="IPR035979">
    <property type="entry name" value="RBD_domain_sf"/>
</dbReference>
<protein>
    <submittedName>
        <fullName evidence="6">Uncharacterized protein LOC107272915 isoform X2</fullName>
    </submittedName>
</protein>
<dbReference type="GO" id="GO:0003723">
    <property type="term" value="F:RNA binding"/>
    <property type="evidence" value="ECO:0007669"/>
    <property type="project" value="UniProtKB-UniRule"/>
</dbReference>
<feature type="compositionally biased region" description="Basic and acidic residues" evidence="3">
    <location>
        <begin position="92"/>
        <end position="115"/>
    </location>
</feature>
<dbReference type="PROSITE" id="PS50102">
    <property type="entry name" value="RRM"/>
    <property type="match status" value="1"/>
</dbReference>
<gene>
    <name evidence="6" type="primary">LOC107272915</name>
</gene>
<dbReference type="RefSeq" id="XP_015606073.1">
    <property type="nucleotide sequence ID" value="XM_015750587.2"/>
</dbReference>
<organism evidence="5 6">
    <name type="scientific">Cephus cinctus</name>
    <name type="common">Wheat stem sawfly</name>
    <dbReference type="NCBI Taxonomy" id="211228"/>
    <lineage>
        <taxon>Eukaryota</taxon>
        <taxon>Metazoa</taxon>
        <taxon>Ecdysozoa</taxon>
        <taxon>Arthropoda</taxon>
        <taxon>Hexapoda</taxon>
        <taxon>Insecta</taxon>
        <taxon>Pterygota</taxon>
        <taxon>Neoptera</taxon>
        <taxon>Endopterygota</taxon>
        <taxon>Hymenoptera</taxon>
        <taxon>Cephoidea</taxon>
        <taxon>Cephidae</taxon>
        <taxon>Cephus</taxon>
    </lineage>
</organism>